<feature type="transmembrane region" description="Helical" evidence="6">
    <location>
        <begin position="168"/>
        <end position="189"/>
    </location>
</feature>
<feature type="transmembrane region" description="Helical" evidence="6">
    <location>
        <begin position="373"/>
        <end position="395"/>
    </location>
</feature>
<dbReference type="GO" id="GO:0022857">
    <property type="term" value="F:transmembrane transporter activity"/>
    <property type="evidence" value="ECO:0007669"/>
    <property type="project" value="InterPro"/>
</dbReference>
<feature type="domain" description="Major facilitator superfamily (MFS) profile" evidence="7">
    <location>
        <begin position="14"/>
        <end position="399"/>
    </location>
</feature>
<dbReference type="InterPro" id="IPR036259">
    <property type="entry name" value="MFS_trans_sf"/>
</dbReference>
<comment type="subcellular location">
    <subcellularLocation>
        <location evidence="1">Cell membrane</location>
        <topology evidence="1">Multi-pass membrane protein</topology>
    </subcellularLocation>
</comment>
<feature type="transmembrane region" description="Helical" evidence="6">
    <location>
        <begin position="107"/>
        <end position="128"/>
    </location>
</feature>
<evidence type="ECO:0000313" key="8">
    <source>
        <dbReference type="EMBL" id="MDF1586654.1"/>
    </source>
</evidence>
<accession>A0AAP3XRH8</accession>
<dbReference type="InterPro" id="IPR050189">
    <property type="entry name" value="MFS_Efflux_Transporters"/>
</dbReference>
<evidence type="ECO:0000256" key="1">
    <source>
        <dbReference type="ARBA" id="ARBA00004651"/>
    </source>
</evidence>
<feature type="transmembrane region" description="Helical" evidence="6">
    <location>
        <begin position="140"/>
        <end position="162"/>
    </location>
</feature>
<dbReference type="Pfam" id="PF07690">
    <property type="entry name" value="MFS_1"/>
    <property type="match status" value="1"/>
</dbReference>
<dbReference type="Gene3D" id="1.20.1250.20">
    <property type="entry name" value="MFS general substrate transporter like domains"/>
    <property type="match status" value="2"/>
</dbReference>
<keyword evidence="3 6" id="KW-0812">Transmembrane</keyword>
<evidence type="ECO:0000259" key="7">
    <source>
        <dbReference type="PROSITE" id="PS50850"/>
    </source>
</evidence>
<feature type="transmembrane region" description="Helical" evidence="6">
    <location>
        <begin position="344"/>
        <end position="367"/>
    </location>
</feature>
<keyword evidence="4 6" id="KW-1133">Transmembrane helix</keyword>
<keyword evidence="9" id="KW-1185">Reference proteome</keyword>
<comment type="caution">
    <text evidence="8">The sequence shown here is derived from an EMBL/GenBank/DDBJ whole genome shotgun (WGS) entry which is preliminary data.</text>
</comment>
<evidence type="ECO:0000256" key="2">
    <source>
        <dbReference type="ARBA" id="ARBA00022475"/>
    </source>
</evidence>
<feature type="transmembrane region" description="Helical" evidence="6">
    <location>
        <begin position="81"/>
        <end position="101"/>
    </location>
</feature>
<feature type="transmembrane region" description="Helical" evidence="6">
    <location>
        <begin position="50"/>
        <end position="69"/>
    </location>
</feature>
<gene>
    <name evidence="8" type="ORF">PZ740_09700</name>
</gene>
<feature type="transmembrane region" description="Helical" evidence="6">
    <location>
        <begin position="15"/>
        <end position="38"/>
    </location>
</feature>
<protein>
    <submittedName>
        <fullName evidence="8">MFS transporter</fullName>
    </submittedName>
</protein>
<evidence type="ECO:0000256" key="3">
    <source>
        <dbReference type="ARBA" id="ARBA00022692"/>
    </source>
</evidence>
<dbReference type="InterPro" id="IPR020846">
    <property type="entry name" value="MFS_dom"/>
</dbReference>
<dbReference type="PROSITE" id="PS50850">
    <property type="entry name" value="MFS"/>
    <property type="match status" value="1"/>
</dbReference>
<dbReference type="InterPro" id="IPR011701">
    <property type="entry name" value="MFS"/>
</dbReference>
<keyword evidence="5 6" id="KW-0472">Membrane</keyword>
<dbReference type="RefSeq" id="WP_327789069.1">
    <property type="nucleotide sequence ID" value="NZ_JARGEQ010000091.1"/>
</dbReference>
<dbReference type="AlphaFoldDB" id="A0AAP3XRH8"/>
<evidence type="ECO:0000256" key="4">
    <source>
        <dbReference type="ARBA" id="ARBA00022989"/>
    </source>
</evidence>
<dbReference type="Proteomes" id="UP001301140">
    <property type="component" value="Unassembled WGS sequence"/>
</dbReference>
<proteinExistence type="predicted"/>
<evidence type="ECO:0000313" key="9">
    <source>
        <dbReference type="Proteomes" id="UP001301140"/>
    </source>
</evidence>
<keyword evidence="2" id="KW-1003">Cell membrane</keyword>
<name>A0AAP3XRH8_9PROT</name>
<feature type="transmembrane region" description="Helical" evidence="6">
    <location>
        <begin position="250"/>
        <end position="274"/>
    </location>
</feature>
<reference evidence="8 9" key="1">
    <citation type="submission" date="2023-03" db="EMBL/GenBank/DDBJ databases">
        <title>YIM 152171 draft genome.</title>
        <authorList>
            <person name="Yang Z."/>
        </authorList>
    </citation>
    <scope>NUCLEOTIDE SEQUENCE [LARGE SCALE GENOMIC DNA]</scope>
    <source>
        <strain evidence="8 9">YIM 152171</strain>
    </source>
</reference>
<dbReference type="SUPFAM" id="SSF103473">
    <property type="entry name" value="MFS general substrate transporter"/>
    <property type="match status" value="1"/>
</dbReference>
<feature type="transmembrane region" description="Helical" evidence="6">
    <location>
        <begin position="221"/>
        <end position="244"/>
    </location>
</feature>
<dbReference type="EMBL" id="JARGEQ010000091">
    <property type="protein sequence ID" value="MDF1586654.1"/>
    <property type="molecule type" value="Genomic_DNA"/>
</dbReference>
<dbReference type="GO" id="GO:0005886">
    <property type="term" value="C:plasma membrane"/>
    <property type="evidence" value="ECO:0007669"/>
    <property type="project" value="UniProtKB-SubCell"/>
</dbReference>
<dbReference type="PANTHER" id="PTHR43124">
    <property type="entry name" value="PURINE EFFLUX PUMP PBUE"/>
    <property type="match status" value="1"/>
</dbReference>
<organism evidence="8 9">
    <name type="scientific">Marinimicrococcus flavescens</name>
    <dbReference type="NCBI Taxonomy" id="3031815"/>
    <lineage>
        <taxon>Bacteria</taxon>
        <taxon>Pseudomonadati</taxon>
        <taxon>Pseudomonadota</taxon>
        <taxon>Alphaproteobacteria</taxon>
        <taxon>Geminicoccales</taxon>
        <taxon>Geminicoccaceae</taxon>
        <taxon>Marinimicrococcus</taxon>
    </lineage>
</organism>
<evidence type="ECO:0000256" key="5">
    <source>
        <dbReference type="ARBA" id="ARBA00023136"/>
    </source>
</evidence>
<dbReference type="PANTHER" id="PTHR43124:SF3">
    <property type="entry name" value="CHLORAMPHENICOL EFFLUX PUMP RV0191"/>
    <property type="match status" value="1"/>
</dbReference>
<evidence type="ECO:0000256" key="6">
    <source>
        <dbReference type="SAM" id="Phobius"/>
    </source>
</evidence>
<sequence length="406" mass="42018">MHAYLNLLLKHPREIGFGLFLTFVASFGQTYFIAVFGAELRAAFGLTSGGFGSVYSAATLASALTLVQLGRVVDRWSAGRCALLAIAGLAAGTLLLALSHHVVLLGLALYLLRLSGQGMMVHIALTTLARRFSVERGRAVGAATLGVAAGEMLFPLLGVAVLELGWRTGWALSALVLLLAAAPLALWLGRSFAAPQAARGEAGEAADAGWSRAQVLRDGRFWLMLPGLLAPAIIITGVFFHQVVLVSEKGWSLATFASSFSFYALAAVGGSLVAGAMVDRLGATRMLPLLPLFQVAALVLLAFASSPVLAFVSMALMGGGNSAQSTTVNALWPELYGTRHLGAIRAMAGALMVFGSALSPASFGLVLDAGLGMSSLLLGSAVFGLAGAGLFLVALRRPPLAAAQRR</sequence>